<evidence type="ECO:0000313" key="2">
    <source>
        <dbReference type="Proteomes" id="UP000595140"/>
    </source>
</evidence>
<name>A0A484MNG2_9ASTE</name>
<dbReference type="EMBL" id="OOIL02003924">
    <property type="protein sequence ID" value="VFQ90009.1"/>
    <property type="molecule type" value="Genomic_DNA"/>
</dbReference>
<evidence type="ECO:0000313" key="1">
    <source>
        <dbReference type="EMBL" id="VFQ90009.1"/>
    </source>
</evidence>
<organism evidence="1 2">
    <name type="scientific">Cuscuta campestris</name>
    <dbReference type="NCBI Taxonomy" id="132261"/>
    <lineage>
        <taxon>Eukaryota</taxon>
        <taxon>Viridiplantae</taxon>
        <taxon>Streptophyta</taxon>
        <taxon>Embryophyta</taxon>
        <taxon>Tracheophyta</taxon>
        <taxon>Spermatophyta</taxon>
        <taxon>Magnoliopsida</taxon>
        <taxon>eudicotyledons</taxon>
        <taxon>Gunneridae</taxon>
        <taxon>Pentapetalae</taxon>
        <taxon>asterids</taxon>
        <taxon>lamiids</taxon>
        <taxon>Solanales</taxon>
        <taxon>Convolvulaceae</taxon>
        <taxon>Cuscuteae</taxon>
        <taxon>Cuscuta</taxon>
        <taxon>Cuscuta subgen. Grammica</taxon>
        <taxon>Cuscuta sect. Cleistogrammica</taxon>
    </lineage>
</organism>
<proteinExistence type="predicted"/>
<dbReference type="Proteomes" id="UP000595140">
    <property type="component" value="Unassembled WGS sequence"/>
</dbReference>
<accession>A0A484MNG2</accession>
<dbReference type="AlphaFoldDB" id="A0A484MNG2"/>
<reference evidence="1 2" key="1">
    <citation type="submission" date="2018-04" db="EMBL/GenBank/DDBJ databases">
        <authorList>
            <person name="Vogel A."/>
        </authorList>
    </citation>
    <scope>NUCLEOTIDE SEQUENCE [LARGE SCALE GENOMIC DNA]</scope>
</reference>
<sequence length="69" mass="8323">MKIKKCTCHVYVQVYILHRIDVEPPVLKKKPKRKRVVQTYLEDENEFVLDPILDRVPLVEPEYLEDENE</sequence>
<keyword evidence="2" id="KW-1185">Reference proteome</keyword>
<protein>
    <submittedName>
        <fullName evidence="1">Uncharacterized protein</fullName>
    </submittedName>
</protein>
<gene>
    <name evidence="1" type="ORF">CCAM_LOCUS31785</name>
</gene>